<evidence type="ECO:0000313" key="11">
    <source>
        <dbReference type="EMBL" id="KAF3591775.1"/>
    </source>
</evidence>
<evidence type="ECO:0000256" key="3">
    <source>
        <dbReference type="ARBA" id="ARBA00022692"/>
    </source>
</evidence>
<evidence type="ECO:0000256" key="10">
    <source>
        <dbReference type="SAM" id="Phobius"/>
    </source>
</evidence>
<keyword evidence="4" id="KW-0256">Endoplasmic reticulum</keyword>
<dbReference type="PANTHER" id="PTHR31651:SF15">
    <property type="entry name" value="PROTEIN PIN-LIKES 5"/>
    <property type="match status" value="1"/>
</dbReference>
<dbReference type="InterPro" id="IPR004776">
    <property type="entry name" value="Mem_transp_PIN-like"/>
</dbReference>
<name>A0ABQ7E5R2_BRACR</name>
<evidence type="ECO:0000256" key="4">
    <source>
        <dbReference type="ARBA" id="ARBA00022824"/>
    </source>
</evidence>
<comment type="subcellular location">
    <subcellularLocation>
        <location evidence="1">Endoplasmic reticulum membrane</location>
        <topology evidence="1">Multi-pass membrane protein</topology>
    </subcellularLocation>
</comment>
<reference evidence="11 12" key="1">
    <citation type="journal article" date="2020" name="BMC Genomics">
        <title>Intraspecific diversification of the crop wild relative Brassica cretica Lam. using demographic model selection.</title>
        <authorList>
            <person name="Kioukis A."/>
            <person name="Michalopoulou V.A."/>
            <person name="Briers L."/>
            <person name="Pirintsos S."/>
            <person name="Studholme D.J."/>
            <person name="Pavlidis P."/>
            <person name="Sarris P.F."/>
        </authorList>
    </citation>
    <scope>NUCLEOTIDE SEQUENCE [LARGE SCALE GENOMIC DNA]</scope>
    <source>
        <strain evidence="12">cv. PFS-1207/04</strain>
    </source>
</reference>
<evidence type="ECO:0000256" key="8">
    <source>
        <dbReference type="ARBA" id="ARBA00025100"/>
    </source>
</evidence>
<comment type="function">
    <text evidence="8">Involved in cellular auxin homeostasis by regulating auxin metabolism. Regulates intracellular auxin accumulation at the endoplasmic reticulum and thus auxin availability for nuclear auxin signaling.</text>
</comment>
<organism evidence="11 12">
    <name type="scientific">Brassica cretica</name>
    <name type="common">Mustard</name>
    <dbReference type="NCBI Taxonomy" id="69181"/>
    <lineage>
        <taxon>Eukaryota</taxon>
        <taxon>Viridiplantae</taxon>
        <taxon>Streptophyta</taxon>
        <taxon>Embryophyta</taxon>
        <taxon>Tracheophyta</taxon>
        <taxon>Spermatophyta</taxon>
        <taxon>Magnoliopsida</taxon>
        <taxon>eudicotyledons</taxon>
        <taxon>Gunneridae</taxon>
        <taxon>Pentapetalae</taxon>
        <taxon>rosids</taxon>
        <taxon>malvids</taxon>
        <taxon>Brassicales</taxon>
        <taxon>Brassicaceae</taxon>
        <taxon>Brassiceae</taxon>
        <taxon>Brassica</taxon>
    </lineage>
</organism>
<evidence type="ECO:0000256" key="6">
    <source>
        <dbReference type="ARBA" id="ARBA00023136"/>
    </source>
</evidence>
<dbReference type="Pfam" id="PF03547">
    <property type="entry name" value="Mem_trans"/>
    <property type="match status" value="1"/>
</dbReference>
<dbReference type="Proteomes" id="UP000266723">
    <property type="component" value="Unassembled WGS sequence"/>
</dbReference>
<dbReference type="EMBL" id="QGKV02000299">
    <property type="protein sequence ID" value="KAF3591775.1"/>
    <property type="molecule type" value="Genomic_DNA"/>
</dbReference>
<evidence type="ECO:0000256" key="5">
    <source>
        <dbReference type="ARBA" id="ARBA00022989"/>
    </source>
</evidence>
<comment type="caution">
    <text evidence="11">The sequence shown here is derived from an EMBL/GenBank/DDBJ whole genome shotgun (WGS) entry which is preliminary data.</text>
</comment>
<evidence type="ECO:0000256" key="9">
    <source>
        <dbReference type="ARBA" id="ARBA00025752"/>
    </source>
</evidence>
<protein>
    <recommendedName>
        <fullName evidence="13">Auxin efflux carrier component</fullName>
    </recommendedName>
</protein>
<dbReference type="PANTHER" id="PTHR31651">
    <property type="match status" value="1"/>
</dbReference>
<feature type="transmembrane region" description="Helical" evidence="10">
    <location>
        <begin position="12"/>
        <end position="34"/>
    </location>
</feature>
<keyword evidence="2" id="KW-0813">Transport</keyword>
<evidence type="ECO:0000256" key="2">
    <source>
        <dbReference type="ARBA" id="ARBA00022448"/>
    </source>
</evidence>
<evidence type="ECO:0000313" key="12">
    <source>
        <dbReference type="Proteomes" id="UP000266723"/>
    </source>
</evidence>
<accession>A0ABQ7E5R2</accession>
<keyword evidence="3 10" id="KW-0812">Transmembrane</keyword>
<gene>
    <name evidence="11" type="ORF">DY000_02020967</name>
</gene>
<evidence type="ECO:0000256" key="7">
    <source>
        <dbReference type="ARBA" id="ARBA00023294"/>
    </source>
</evidence>
<keyword evidence="7" id="KW-0927">Auxin signaling pathway</keyword>
<keyword evidence="12" id="KW-1185">Reference proteome</keyword>
<sequence length="166" mass="18829">MWRCLRSSAVKPVVVLGIVCVRYILLPIIGIGIVKSAESFGFLPADPLFQYVLMLQFTLPPAMNIGTMTQLYNVGQDECSVLMLWTYLVAILALTNLEALSDKEMAPKTFKRGESLALEVGEILSLEEGEIAENTQEVKVYWRRILLRNRMNWNLEVLDKEEDYVG</sequence>
<feature type="transmembrane region" description="Helical" evidence="10">
    <location>
        <begin position="82"/>
        <end position="101"/>
    </location>
</feature>
<evidence type="ECO:0000256" key="1">
    <source>
        <dbReference type="ARBA" id="ARBA00004477"/>
    </source>
</evidence>
<dbReference type="InterPro" id="IPR045033">
    <property type="entry name" value="PILS1/3/4/5/7"/>
</dbReference>
<keyword evidence="6 10" id="KW-0472">Membrane</keyword>
<proteinExistence type="inferred from homology"/>
<comment type="similarity">
    <text evidence="9">Belongs to the auxin efflux carrier (TC 2.A.69.2) family.</text>
</comment>
<evidence type="ECO:0008006" key="13">
    <source>
        <dbReference type="Google" id="ProtNLM"/>
    </source>
</evidence>
<keyword evidence="5 10" id="KW-1133">Transmembrane helix</keyword>